<reference evidence="1 2" key="1">
    <citation type="submission" date="2016-02" db="EMBL/GenBank/DDBJ databases">
        <title>Band-tailed pigeon sequencing and assembly.</title>
        <authorList>
            <person name="Soares A.E."/>
            <person name="Novak B.J."/>
            <person name="Rice E.S."/>
            <person name="O'Connell B."/>
            <person name="Chang D."/>
            <person name="Weber S."/>
            <person name="Shapiro B."/>
        </authorList>
    </citation>
    <scope>NUCLEOTIDE SEQUENCE [LARGE SCALE GENOMIC DNA]</scope>
    <source>
        <strain evidence="1">BTP2013</strain>
        <tissue evidence="1">Blood</tissue>
    </source>
</reference>
<organism evidence="1 2">
    <name type="scientific">Patagioenas fasciata monilis</name>
    <dbReference type="NCBI Taxonomy" id="372326"/>
    <lineage>
        <taxon>Eukaryota</taxon>
        <taxon>Metazoa</taxon>
        <taxon>Chordata</taxon>
        <taxon>Craniata</taxon>
        <taxon>Vertebrata</taxon>
        <taxon>Euteleostomi</taxon>
        <taxon>Archelosauria</taxon>
        <taxon>Archosauria</taxon>
        <taxon>Dinosauria</taxon>
        <taxon>Saurischia</taxon>
        <taxon>Theropoda</taxon>
        <taxon>Coelurosauria</taxon>
        <taxon>Aves</taxon>
        <taxon>Neognathae</taxon>
        <taxon>Neoaves</taxon>
        <taxon>Columbimorphae</taxon>
        <taxon>Columbiformes</taxon>
        <taxon>Columbidae</taxon>
        <taxon>Patagioenas</taxon>
    </lineage>
</organism>
<accession>A0A1V4KM62</accession>
<evidence type="ECO:0000313" key="1">
    <source>
        <dbReference type="EMBL" id="OPJ85491.1"/>
    </source>
</evidence>
<evidence type="ECO:0000313" key="2">
    <source>
        <dbReference type="Proteomes" id="UP000190648"/>
    </source>
</evidence>
<dbReference type="EMBL" id="LSYS01002834">
    <property type="protein sequence ID" value="OPJ85491.1"/>
    <property type="molecule type" value="Genomic_DNA"/>
</dbReference>
<keyword evidence="2" id="KW-1185">Reference proteome</keyword>
<comment type="caution">
    <text evidence="1">The sequence shown here is derived from an EMBL/GenBank/DDBJ whole genome shotgun (WGS) entry which is preliminary data.</text>
</comment>
<sequence>MKEEKTPLFLPINSPGTAPGCTAHITLLVYWDNQQTAVSFPFFIGNPFPVTSSKEKSGKYDKKMNSPYARVLNAKCENTRRA</sequence>
<dbReference type="Proteomes" id="UP000190648">
    <property type="component" value="Unassembled WGS sequence"/>
</dbReference>
<dbReference type="AlphaFoldDB" id="A0A1V4KM62"/>
<name>A0A1V4KM62_PATFA</name>
<protein>
    <submittedName>
        <fullName evidence="1">Uncharacterized protein</fullName>
    </submittedName>
</protein>
<proteinExistence type="predicted"/>
<gene>
    <name evidence="1" type="ORF">AV530_001711</name>
</gene>